<accession>A0ACB8STL8</accession>
<reference evidence="1" key="2">
    <citation type="journal article" date="2022" name="New Phytol.">
        <title>Evolutionary transition to the ectomycorrhizal habit in the genomes of a hyperdiverse lineage of mushroom-forming fungi.</title>
        <authorList>
            <person name="Looney B."/>
            <person name="Miyauchi S."/>
            <person name="Morin E."/>
            <person name="Drula E."/>
            <person name="Courty P.E."/>
            <person name="Kohler A."/>
            <person name="Kuo A."/>
            <person name="LaButti K."/>
            <person name="Pangilinan J."/>
            <person name="Lipzen A."/>
            <person name="Riley R."/>
            <person name="Andreopoulos W."/>
            <person name="He G."/>
            <person name="Johnson J."/>
            <person name="Nolan M."/>
            <person name="Tritt A."/>
            <person name="Barry K.W."/>
            <person name="Grigoriev I.V."/>
            <person name="Nagy L.G."/>
            <person name="Hibbett D."/>
            <person name="Henrissat B."/>
            <person name="Matheny P.B."/>
            <person name="Labbe J."/>
            <person name="Martin F.M."/>
        </authorList>
    </citation>
    <scope>NUCLEOTIDE SEQUENCE</scope>
    <source>
        <strain evidence="1">HHB10654</strain>
    </source>
</reference>
<dbReference type="Proteomes" id="UP000814140">
    <property type="component" value="Unassembled WGS sequence"/>
</dbReference>
<reference evidence="1" key="1">
    <citation type="submission" date="2021-03" db="EMBL/GenBank/DDBJ databases">
        <authorList>
            <consortium name="DOE Joint Genome Institute"/>
            <person name="Ahrendt S."/>
            <person name="Looney B.P."/>
            <person name="Miyauchi S."/>
            <person name="Morin E."/>
            <person name="Drula E."/>
            <person name="Courty P.E."/>
            <person name="Chicoki N."/>
            <person name="Fauchery L."/>
            <person name="Kohler A."/>
            <person name="Kuo A."/>
            <person name="Labutti K."/>
            <person name="Pangilinan J."/>
            <person name="Lipzen A."/>
            <person name="Riley R."/>
            <person name="Andreopoulos W."/>
            <person name="He G."/>
            <person name="Johnson J."/>
            <person name="Barry K.W."/>
            <person name="Grigoriev I.V."/>
            <person name="Nagy L."/>
            <person name="Hibbett D."/>
            <person name="Henrissat B."/>
            <person name="Matheny P.B."/>
            <person name="Labbe J."/>
            <person name="Martin F."/>
        </authorList>
    </citation>
    <scope>NUCLEOTIDE SEQUENCE</scope>
    <source>
        <strain evidence="1">HHB10654</strain>
    </source>
</reference>
<gene>
    <name evidence="1" type="ORF">BV25DRAFT_1829380</name>
</gene>
<protein>
    <submittedName>
        <fullName evidence="1">Uncharacterized protein</fullName>
    </submittedName>
</protein>
<dbReference type="EMBL" id="MU277229">
    <property type="protein sequence ID" value="KAI0059061.1"/>
    <property type="molecule type" value="Genomic_DNA"/>
</dbReference>
<keyword evidence="2" id="KW-1185">Reference proteome</keyword>
<organism evidence="1 2">
    <name type="scientific">Artomyces pyxidatus</name>
    <dbReference type="NCBI Taxonomy" id="48021"/>
    <lineage>
        <taxon>Eukaryota</taxon>
        <taxon>Fungi</taxon>
        <taxon>Dikarya</taxon>
        <taxon>Basidiomycota</taxon>
        <taxon>Agaricomycotina</taxon>
        <taxon>Agaricomycetes</taxon>
        <taxon>Russulales</taxon>
        <taxon>Auriscalpiaceae</taxon>
        <taxon>Artomyces</taxon>
    </lineage>
</organism>
<evidence type="ECO:0000313" key="2">
    <source>
        <dbReference type="Proteomes" id="UP000814140"/>
    </source>
</evidence>
<proteinExistence type="predicted"/>
<name>A0ACB8STL8_9AGAM</name>
<evidence type="ECO:0000313" key="1">
    <source>
        <dbReference type="EMBL" id="KAI0059061.1"/>
    </source>
</evidence>
<sequence>MSVTALSQASHAIVTFAFHAGAAREVIVESAEAGLRIAQGHADAMLALSAGDRYPFGEDEHPITYPQILTALHFDDALRVLNDWPGEQGVYVDLACRTWKRALRLLLTEKERALYMGKDGEEDGEDQPNTIHAGESARL</sequence>
<comment type="caution">
    <text evidence="1">The sequence shown here is derived from an EMBL/GenBank/DDBJ whole genome shotgun (WGS) entry which is preliminary data.</text>
</comment>